<dbReference type="EMBL" id="PDEP01000006">
    <property type="protein sequence ID" value="PEN07058.1"/>
    <property type="molecule type" value="Genomic_DNA"/>
</dbReference>
<evidence type="ECO:0000313" key="4">
    <source>
        <dbReference type="Proteomes" id="UP000221024"/>
    </source>
</evidence>
<dbReference type="OrthoDB" id="1466660at2"/>
<keyword evidence="2" id="KW-0812">Transmembrane</keyword>
<accession>A0A2H3P5K7</accession>
<dbReference type="Proteomes" id="UP000221024">
    <property type="component" value="Unassembled WGS sequence"/>
</dbReference>
<evidence type="ECO:0008006" key="5">
    <source>
        <dbReference type="Google" id="ProtNLM"/>
    </source>
</evidence>
<organism evidence="3 4">
    <name type="scientific">Longimonas halophila</name>
    <dbReference type="NCBI Taxonomy" id="1469170"/>
    <lineage>
        <taxon>Bacteria</taxon>
        <taxon>Pseudomonadati</taxon>
        <taxon>Rhodothermota</taxon>
        <taxon>Rhodothermia</taxon>
        <taxon>Rhodothermales</taxon>
        <taxon>Salisaetaceae</taxon>
        <taxon>Longimonas</taxon>
    </lineage>
</organism>
<gene>
    <name evidence="3" type="ORF">CRI93_07930</name>
</gene>
<feature type="transmembrane region" description="Helical" evidence="2">
    <location>
        <begin position="20"/>
        <end position="38"/>
    </location>
</feature>
<protein>
    <recommendedName>
        <fullName evidence="5">Gliding motility protein GldL</fullName>
    </recommendedName>
</protein>
<keyword evidence="2" id="KW-0472">Membrane</keyword>
<evidence type="ECO:0000313" key="3">
    <source>
        <dbReference type="EMBL" id="PEN07058.1"/>
    </source>
</evidence>
<feature type="compositionally biased region" description="Low complexity" evidence="1">
    <location>
        <begin position="94"/>
        <end position="106"/>
    </location>
</feature>
<dbReference type="AlphaFoldDB" id="A0A2H3P5K7"/>
<reference evidence="3 4" key="1">
    <citation type="submission" date="2017-10" db="EMBL/GenBank/DDBJ databases">
        <title>Draft genome of Longimonas halophila.</title>
        <authorList>
            <person name="Goh K.M."/>
            <person name="Shamsir M.S."/>
            <person name="Lim S.W."/>
        </authorList>
    </citation>
    <scope>NUCLEOTIDE SEQUENCE [LARGE SCALE GENOMIC DNA]</scope>
    <source>
        <strain evidence="3 4">KCTC 42399</strain>
    </source>
</reference>
<sequence>MASSNRKEYILSFTTKVLGFFIGVFGAAAILGVFFKIWDNPVAAEYSEPFMIIGFLGEAGAFIIMGILELVQAFFMDAPDEADGEPAASGGGAAVVQSAQGPAPSASARKMMEKKVNDDLNVMMSALGKEIKQFGGEIHDMAGEMKRARVAVKDMRTKLSEVASGELAEDAGRLGEGMRTLGNEMEGAGSTVEEMRSDLDEMLSRFRTFNNPGAGNGAS</sequence>
<feature type="transmembrane region" description="Helical" evidence="2">
    <location>
        <begin position="50"/>
        <end position="71"/>
    </location>
</feature>
<feature type="region of interest" description="Disordered" evidence="1">
    <location>
        <begin position="82"/>
        <end position="106"/>
    </location>
</feature>
<dbReference type="RefSeq" id="WP_098062087.1">
    <property type="nucleotide sequence ID" value="NZ_PDEP01000006.1"/>
</dbReference>
<keyword evidence="2" id="KW-1133">Transmembrane helix</keyword>
<evidence type="ECO:0000256" key="1">
    <source>
        <dbReference type="SAM" id="MobiDB-lite"/>
    </source>
</evidence>
<keyword evidence="4" id="KW-1185">Reference proteome</keyword>
<proteinExistence type="predicted"/>
<comment type="caution">
    <text evidence="3">The sequence shown here is derived from an EMBL/GenBank/DDBJ whole genome shotgun (WGS) entry which is preliminary data.</text>
</comment>
<name>A0A2H3P5K7_9BACT</name>
<evidence type="ECO:0000256" key="2">
    <source>
        <dbReference type="SAM" id="Phobius"/>
    </source>
</evidence>